<name>A0A8H3GF36_9AGAM</name>
<dbReference type="Proteomes" id="UP000663843">
    <property type="component" value="Unassembled WGS sequence"/>
</dbReference>
<evidence type="ECO:0000256" key="1">
    <source>
        <dbReference type="SAM" id="SignalP"/>
    </source>
</evidence>
<organism evidence="2 3">
    <name type="scientific">Rhizoctonia solani</name>
    <dbReference type="NCBI Taxonomy" id="456999"/>
    <lineage>
        <taxon>Eukaryota</taxon>
        <taxon>Fungi</taxon>
        <taxon>Dikarya</taxon>
        <taxon>Basidiomycota</taxon>
        <taxon>Agaricomycotina</taxon>
        <taxon>Agaricomycetes</taxon>
        <taxon>Cantharellales</taxon>
        <taxon>Ceratobasidiaceae</taxon>
        <taxon>Rhizoctonia</taxon>
    </lineage>
</organism>
<sequence>MKNVFALLASFILLAPAVLASPTAFPRGKDECIPVGVACGGDSYGKCCDGYECKDGGKGGHGHPELSVKVCCKVGHGGGH</sequence>
<dbReference type="AlphaFoldDB" id="A0A8H3GF36"/>
<evidence type="ECO:0000313" key="2">
    <source>
        <dbReference type="EMBL" id="CAE6447642.1"/>
    </source>
</evidence>
<keyword evidence="1" id="KW-0732">Signal</keyword>
<reference evidence="2" key="1">
    <citation type="submission" date="2021-01" db="EMBL/GenBank/DDBJ databases">
        <authorList>
            <person name="Kaushik A."/>
        </authorList>
    </citation>
    <scope>NUCLEOTIDE SEQUENCE</scope>
    <source>
        <strain evidence="2">AG2-2IIIB</strain>
    </source>
</reference>
<comment type="caution">
    <text evidence="2">The sequence shown here is derived from an EMBL/GenBank/DDBJ whole genome shotgun (WGS) entry which is preliminary data.</text>
</comment>
<feature type="chain" id="PRO_5034410488" evidence="1">
    <location>
        <begin position="21"/>
        <end position="80"/>
    </location>
</feature>
<proteinExistence type="predicted"/>
<evidence type="ECO:0000313" key="3">
    <source>
        <dbReference type="Proteomes" id="UP000663843"/>
    </source>
</evidence>
<accession>A0A8H3GF36</accession>
<feature type="signal peptide" evidence="1">
    <location>
        <begin position="1"/>
        <end position="20"/>
    </location>
</feature>
<protein>
    <submittedName>
        <fullName evidence="2">Uncharacterized protein</fullName>
    </submittedName>
</protein>
<dbReference type="EMBL" id="CAJMWT010002582">
    <property type="protein sequence ID" value="CAE6447642.1"/>
    <property type="molecule type" value="Genomic_DNA"/>
</dbReference>
<gene>
    <name evidence="2" type="ORF">RDB_LOCUS82726</name>
</gene>